<name>A0A1D2MRJ2_ORCCI</name>
<evidence type="ECO:0000256" key="3">
    <source>
        <dbReference type="ARBA" id="ARBA00023180"/>
    </source>
</evidence>
<sequence>MQIFDCHVSSWGSWSPCDVDCGNGVMTRTRAIIQEPRNGGKPCPSLMQKRGCLGTSSRRRATEGSDITRNLRLRYLKNSDKERAKPKSVDKISSNTGADLISHDEEAIHEYVHACKGNLIWDGVPLLF</sequence>
<gene>
    <name evidence="6" type="ORF">Ocin01_10959</name>
</gene>
<dbReference type="OrthoDB" id="98591at2759"/>
<dbReference type="PANTHER" id="PTHR20920">
    <property type="entry name" value="RPE-SPONDIN"/>
    <property type="match status" value="1"/>
</dbReference>
<comment type="caution">
    <text evidence="6">The sequence shown here is derived from an EMBL/GenBank/DDBJ whole genome shotgun (WGS) entry which is preliminary data.</text>
</comment>
<dbReference type="Gene3D" id="2.20.100.10">
    <property type="entry name" value="Thrombospondin type-1 (TSP1) repeat"/>
    <property type="match status" value="1"/>
</dbReference>
<proteinExistence type="predicted"/>
<feature type="region of interest" description="Disordered" evidence="4">
    <location>
        <begin position="35"/>
        <end position="65"/>
    </location>
</feature>
<dbReference type="PANTHER" id="PTHR20920:SF5">
    <property type="entry name" value="SMB DOMAIN-CONTAINING PROTEIN"/>
    <property type="match status" value="1"/>
</dbReference>
<evidence type="ECO:0000256" key="1">
    <source>
        <dbReference type="ARBA" id="ARBA00022729"/>
    </source>
</evidence>
<dbReference type="SUPFAM" id="SSF82895">
    <property type="entry name" value="TSP-1 type 1 repeat"/>
    <property type="match status" value="1"/>
</dbReference>
<evidence type="ECO:0000259" key="5">
    <source>
        <dbReference type="Pfam" id="PF19028"/>
    </source>
</evidence>
<evidence type="ECO:0000256" key="4">
    <source>
        <dbReference type="SAM" id="MobiDB-lite"/>
    </source>
</evidence>
<dbReference type="InterPro" id="IPR044004">
    <property type="entry name" value="TSP1_spondin_dom"/>
</dbReference>
<dbReference type="AlphaFoldDB" id="A0A1D2MRJ2"/>
<keyword evidence="7" id="KW-1185">Reference proteome</keyword>
<evidence type="ECO:0000313" key="6">
    <source>
        <dbReference type="EMBL" id="ODM95720.1"/>
    </source>
</evidence>
<organism evidence="6 7">
    <name type="scientific">Orchesella cincta</name>
    <name type="common">Springtail</name>
    <name type="synonym">Podura cincta</name>
    <dbReference type="NCBI Taxonomy" id="48709"/>
    <lineage>
        <taxon>Eukaryota</taxon>
        <taxon>Metazoa</taxon>
        <taxon>Ecdysozoa</taxon>
        <taxon>Arthropoda</taxon>
        <taxon>Hexapoda</taxon>
        <taxon>Collembola</taxon>
        <taxon>Entomobryomorpha</taxon>
        <taxon>Entomobryoidea</taxon>
        <taxon>Orchesellidae</taxon>
        <taxon>Orchesellinae</taxon>
        <taxon>Orchesella</taxon>
    </lineage>
</organism>
<dbReference type="STRING" id="48709.A0A1D2MRJ2"/>
<dbReference type="SMART" id="SM00209">
    <property type="entry name" value="TSP1"/>
    <property type="match status" value="1"/>
</dbReference>
<keyword evidence="3" id="KW-0325">Glycoprotein</keyword>
<feature type="domain" description="Spondin-like TSP1" evidence="5">
    <location>
        <begin position="6"/>
        <end position="54"/>
    </location>
</feature>
<dbReference type="InterPro" id="IPR000884">
    <property type="entry name" value="TSP1_rpt"/>
</dbReference>
<protein>
    <submittedName>
        <fullName evidence="6">Spondin-1</fullName>
    </submittedName>
</protein>
<dbReference type="EMBL" id="LJIJ01000629">
    <property type="protein sequence ID" value="ODM95720.1"/>
    <property type="molecule type" value="Genomic_DNA"/>
</dbReference>
<dbReference type="OMA" id="HACKGNL"/>
<reference evidence="6 7" key="1">
    <citation type="journal article" date="2016" name="Genome Biol. Evol.">
        <title>Gene Family Evolution Reflects Adaptation to Soil Environmental Stressors in the Genome of the Collembolan Orchesella cincta.</title>
        <authorList>
            <person name="Faddeeva-Vakhrusheva A."/>
            <person name="Derks M.F."/>
            <person name="Anvar S.Y."/>
            <person name="Agamennone V."/>
            <person name="Suring W."/>
            <person name="Smit S."/>
            <person name="van Straalen N.M."/>
            <person name="Roelofs D."/>
        </authorList>
    </citation>
    <scope>NUCLEOTIDE SEQUENCE [LARGE SCALE GENOMIC DNA]</scope>
    <source>
        <tissue evidence="6">Mixed pool</tissue>
    </source>
</reference>
<keyword evidence="2" id="KW-1015">Disulfide bond</keyword>
<keyword evidence="1" id="KW-0732">Signal</keyword>
<dbReference type="PROSITE" id="PS50092">
    <property type="entry name" value="TSP1"/>
    <property type="match status" value="1"/>
</dbReference>
<accession>A0A1D2MRJ2</accession>
<evidence type="ECO:0000256" key="2">
    <source>
        <dbReference type="ARBA" id="ARBA00023157"/>
    </source>
</evidence>
<dbReference type="FunFam" id="2.20.100.10:FF:000026">
    <property type="entry name" value="Spondin 1"/>
    <property type="match status" value="1"/>
</dbReference>
<dbReference type="InterPro" id="IPR036383">
    <property type="entry name" value="TSP1_rpt_sf"/>
</dbReference>
<dbReference type="Pfam" id="PF19028">
    <property type="entry name" value="TSP1_spondin"/>
    <property type="match status" value="1"/>
</dbReference>
<evidence type="ECO:0000313" key="7">
    <source>
        <dbReference type="Proteomes" id="UP000094527"/>
    </source>
</evidence>
<dbReference type="InterPro" id="IPR039942">
    <property type="entry name" value="SBSPO"/>
</dbReference>
<dbReference type="Proteomes" id="UP000094527">
    <property type="component" value="Unassembled WGS sequence"/>
</dbReference>